<comment type="subcellular location">
    <subcellularLocation>
        <location evidence="1">Membrane</location>
        <topology evidence="1">Multi-pass membrane protein</topology>
    </subcellularLocation>
</comment>
<keyword evidence="2" id="KW-0813">Transport</keyword>
<evidence type="ECO:0000256" key="5">
    <source>
        <dbReference type="ARBA" id="ARBA00023136"/>
    </source>
</evidence>
<protein>
    <submittedName>
        <fullName evidence="8">MFS general substrate transporter</fullName>
    </submittedName>
</protein>
<organism evidence="8 9">
    <name type="scientific">Meira miltonrushii</name>
    <dbReference type="NCBI Taxonomy" id="1280837"/>
    <lineage>
        <taxon>Eukaryota</taxon>
        <taxon>Fungi</taxon>
        <taxon>Dikarya</taxon>
        <taxon>Basidiomycota</taxon>
        <taxon>Ustilaginomycotina</taxon>
        <taxon>Exobasidiomycetes</taxon>
        <taxon>Exobasidiales</taxon>
        <taxon>Brachybasidiaceae</taxon>
        <taxon>Meira</taxon>
    </lineage>
</organism>
<evidence type="ECO:0000256" key="2">
    <source>
        <dbReference type="ARBA" id="ARBA00022448"/>
    </source>
</evidence>
<dbReference type="Proteomes" id="UP000245771">
    <property type="component" value="Unassembled WGS sequence"/>
</dbReference>
<dbReference type="SUPFAM" id="SSF103473">
    <property type="entry name" value="MFS general substrate transporter"/>
    <property type="match status" value="1"/>
</dbReference>
<dbReference type="InterPro" id="IPR020846">
    <property type="entry name" value="MFS_dom"/>
</dbReference>
<dbReference type="PANTHER" id="PTHR23511:SF5">
    <property type="entry name" value="MAJOR FACILITATOR-TYPE TRANSPORTER HXNZ-RELATED"/>
    <property type="match status" value="1"/>
</dbReference>
<feature type="domain" description="Major facilitator superfamily (MFS) profile" evidence="7">
    <location>
        <begin position="32"/>
        <end position="519"/>
    </location>
</feature>
<dbReference type="PROSITE" id="PS50850">
    <property type="entry name" value="MFS"/>
    <property type="match status" value="1"/>
</dbReference>
<feature type="transmembrane region" description="Helical" evidence="6">
    <location>
        <begin position="125"/>
        <end position="147"/>
    </location>
</feature>
<feature type="transmembrane region" description="Helical" evidence="6">
    <location>
        <begin position="99"/>
        <end position="119"/>
    </location>
</feature>
<evidence type="ECO:0000256" key="4">
    <source>
        <dbReference type="ARBA" id="ARBA00022989"/>
    </source>
</evidence>
<feature type="transmembrane region" description="Helical" evidence="6">
    <location>
        <begin position="497"/>
        <end position="516"/>
    </location>
</feature>
<keyword evidence="4 6" id="KW-1133">Transmembrane helix</keyword>
<dbReference type="InParanoid" id="A0A316V9P9"/>
<dbReference type="InterPro" id="IPR036259">
    <property type="entry name" value="MFS_trans_sf"/>
</dbReference>
<dbReference type="GeneID" id="37018438"/>
<sequence length="524" mass="58004">MEMGLDIEFERKLLLVNHEIRKMGFGKFQWAITILCGTGWAVDNIIFQSLSMSLPQIKLEFQSSTPVQFMTFSLYVGLLFGAVIWGIGSDVIGRRLSWLLTLLIGSVFMTAVGGAPSFAATGVLLAFAGIGIGGSLPVDGALLIEFLPGAKQWVLTLLSFFWSLGYLFAGLCGWALISNFRCADDPCPKESNMGWRYLFFTTGGFSCFLWILRFFIYPVPESPKWLLGRGRYEEVIEALDFIAKQNKTVNTLTVEHLLAGAKEFGNTPQSSLPVVVKERSLRPKEGEKRLPKCSPSIWRRLMPISLDDLSEVRRNLKQYDKQHMKLLFATPRMARNTILIMFCWSCIGLAYPLYNAFIAIYIAESGGNQGVTTQSEQYRQLVIFAVLGIPGSLLATLAVELPRLGRRGAMAFFTCLTGCCLFGFTTAKTPNQVLAWNCGISLCQNAMYAILYAMTYECFPSLCRGAGDGLAMSVQRVFGILPTFIAAYGASKPTTPVFVSASLFIVASFSMLFLPFETRGLEPL</sequence>
<evidence type="ECO:0000259" key="7">
    <source>
        <dbReference type="PROSITE" id="PS50850"/>
    </source>
</evidence>
<name>A0A316V9P9_9BASI</name>
<dbReference type="PANTHER" id="PTHR23511">
    <property type="entry name" value="SYNAPTIC VESICLE GLYCOPROTEIN 2"/>
    <property type="match status" value="1"/>
</dbReference>
<feature type="transmembrane region" description="Helical" evidence="6">
    <location>
        <begin position="474"/>
        <end position="491"/>
    </location>
</feature>
<dbReference type="Gene3D" id="1.20.1250.20">
    <property type="entry name" value="MFS general substrate transporter like domains"/>
    <property type="match status" value="1"/>
</dbReference>
<feature type="transmembrane region" description="Helical" evidence="6">
    <location>
        <begin position="382"/>
        <end position="401"/>
    </location>
</feature>
<reference evidence="8 9" key="1">
    <citation type="journal article" date="2018" name="Mol. Biol. Evol.">
        <title>Broad Genomic Sampling Reveals a Smut Pathogenic Ancestry of the Fungal Clade Ustilaginomycotina.</title>
        <authorList>
            <person name="Kijpornyongpan T."/>
            <person name="Mondo S.J."/>
            <person name="Barry K."/>
            <person name="Sandor L."/>
            <person name="Lee J."/>
            <person name="Lipzen A."/>
            <person name="Pangilinan J."/>
            <person name="LaButti K."/>
            <person name="Hainaut M."/>
            <person name="Henrissat B."/>
            <person name="Grigoriev I.V."/>
            <person name="Spatafora J.W."/>
            <person name="Aime M.C."/>
        </authorList>
    </citation>
    <scope>NUCLEOTIDE SEQUENCE [LARGE SCALE GENOMIC DNA]</scope>
    <source>
        <strain evidence="8 9">MCA 3882</strain>
    </source>
</reference>
<accession>A0A316V9P9</accession>
<evidence type="ECO:0000256" key="1">
    <source>
        <dbReference type="ARBA" id="ARBA00004141"/>
    </source>
</evidence>
<feature type="transmembrane region" description="Helical" evidence="6">
    <location>
        <begin position="433"/>
        <end position="453"/>
    </location>
</feature>
<dbReference type="RefSeq" id="XP_025354080.1">
    <property type="nucleotide sequence ID" value="XM_025496657.1"/>
</dbReference>
<keyword evidence="3 6" id="KW-0812">Transmembrane</keyword>
<feature type="transmembrane region" description="Helical" evidence="6">
    <location>
        <begin position="67"/>
        <end position="87"/>
    </location>
</feature>
<dbReference type="Pfam" id="PF07690">
    <property type="entry name" value="MFS_1"/>
    <property type="match status" value="1"/>
</dbReference>
<dbReference type="EMBL" id="KZ819604">
    <property type="protein sequence ID" value="PWN33778.1"/>
    <property type="molecule type" value="Genomic_DNA"/>
</dbReference>
<dbReference type="OrthoDB" id="3936150at2759"/>
<feature type="transmembrane region" description="Helical" evidence="6">
    <location>
        <begin position="28"/>
        <end position="47"/>
    </location>
</feature>
<dbReference type="GO" id="GO:0016020">
    <property type="term" value="C:membrane"/>
    <property type="evidence" value="ECO:0007669"/>
    <property type="project" value="UniProtKB-SubCell"/>
</dbReference>
<feature type="transmembrane region" description="Helical" evidence="6">
    <location>
        <begin position="338"/>
        <end position="362"/>
    </location>
</feature>
<dbReference type="InterPro" id="IPR011701">
    <property type="entry name" value="MFS"/>
</dbReference>
<evidence type="ECO:0000313" key="8">
    <source>
        <dbReference type="EMBL" id="PWN33778.1"/>
    </source>
</evidence>
<dbReference type="GO" id="GO:0022857">
    <property type="term" value="F:transmembrane transporter activity"/>
    <property type="evidence" value="ECO:0007669"/>
    <property type="project" value="InterPro"/>
</dbReference>
<evidence type="ECO:0000313" key="9">
    <source>
        <dbReference type="Proteomes" id="UP000245771"/>
    </source>
</evidence>
<feature type="transmembrane region" description="Helical" evidence="6">
    <location>
        <begin position="197"/>
        <end position="216"/>
    </location>
</feature>
<dbReference type="AlphaFoldDB" id="A0A316V9P9"/>
<gene>
    <name evidence="8" type="ORF">FA14DRAFT_124679</name>
</gene>
<evidence type="ECO:0000256" key="3">
    <source>
        <dbReference type="ARBA" id="ARBA00022692"/>
    </source>
</evidence>
<feature type="transmembrane region" description="Helical" evidence="6">
    <location>
        <begin position="154"/>
        <end position="177"/>
    </location>
</feature>
<evidence type="ECO:0000256" key="6">
    <source>
        <dbReference type="SAM" id="Phobius"/>
    </source>
</evidence>
<keyword evidence="9" id="KW-1185">Reference proteome</keyword>
<keyword evidence="5 6" id="KW-0472">Membrane</keyword>
<proteinExistence type="predicted"/>